<dbReference type="Pfam" id="PF00587">
    <property type="entry name" value="tRNA-synt_2b"/>
    <property type="match status" value="1"/>
</dbReference>
<feature type="binding site" evidence="12">
    <location>
        <position position="376"/>
    </location>
    <ligand>
        <name>L-serine</name>
        <dbReference type="ChEBI" id="CHEBI:33384"/>
    </ligand>
</feature>
<dbReference type="UniPathway" id="UPA00906">
    <property type="reaction ID" value="UER00895"/>
</dbReference>
<evidence type="ECO:0000256" key="13">
    <source>
        <dbReference type="PIRSR" id="PIRSR001529-1"/>
    </source>
</evidence>
<keyword evidence="9 12" id="KW-0030">Aminoacyl-tRNA synthetase</keyword>
<dbReference type="InterPro" id="IPR015866">
    <property type="entry name" value="Ser-tRNA-synth_1_N"/>
</dbReference>
<dbReference type="InterPro" id="IPR042103">
    <property type="entry name" value="SerRS_1_N_sf"/>
</dbReference>
<dbReference type="PRINTS" id="PR00981">
    <property type="entry name" value="TRNASYNTHSER"/>
</dbReference>
<evidence type="ECO:0000256" key="6">
    <source>
        <dbReference type="ARBA" id="ARBA00022741"/>
    </source>
</evidence>
<dbReference type="InterPro" id="IPR045864">
    <property type="entry name" value="aa-tRNA-synth_II/BPL/LPL"/>
</dbReference>
<keyword evidence="6 12" id="KW-0547">Nucleotide-binding</keyword>
<feature type="binding site" evidence="12 14">
    <location>
        <begin position="342"/>
        <end position="345"/>
    </location>
    <ligand>
        <name>ATP</name>
        <dbReference type="ChEBI" id="CHEBI:30616"/>
    </ligand>
</feature>
<feature type="binding site" evidence="13">
    <location>
        <position position="255"/>
    </location>
    <ligand>
        <name>L-serine</name>
        <dbReference type="ChEBI" id="CHEBI:33384"/>
    </ligand>
</feature>
<comment type="caution">
    <text evidence="12">Lacks conserved residue(s) required for the propagation of feature annotation.</text>
</comment>
<feature type="domain" description="Aminoacyl-transfer RNA synthetases class-II family profile" evidence="15">
    <location>
        <begin position="166"/>
        <end position="401"/>
    </location>
</feature>
<dbReference type="Pfam" id="PF02403">
    <property type="entry name" value="Seryl_tRNA_N"/>
    <property type="match status" value="1"/>
</dbReference>
<organism evidence="16">
    <name type="scientific">candidate division WOR-3 bacterium</name>
    <dbReference type="NCBI Taxonomy" id="2052148"/>
    <lineage>
        <taxon>Bacteria</taxon>
        <taxon>Bacteria division WOR-3</taxon>
    </lineage>
</organism>
<dbReference type="SUPFAM" id="SSF46589">
    <property type="entry name" value="tRNA-binding arm"/>
    <property type="match status" value="1"/>
</dbReference>
<evidence type="ECO:0000256" key="1">
    <source>
        <dbReference type="ARBA" id="ARBA00004496"/>
    </source>
</evidence>
<evidence type="ECO:0000256" key="3">
    <source>
        <dbReference type="ARBA" id="ARBA00010728"/>
    </source>
</evidence>
<comment type="subcellular location">
    <subcellularLocation>
        <location evidence="1 12">Cytoplasm</location>
    </subcellularLocation>
</comment>
<dbReference type="EC" id="6.1.1.11" evidence="12"/>
<keyword evidence="5 12" id="KW-0436">Ligase</keyword>
<evidence type="ECO:0000256" key="2">
    <source>
        <dbReference type="ARBA" id="ARBA00005045"/>
    </source>
</evidence>
<sequence>MFPLKFIRENKERVKEGIRKKNMEIDIEGLLSLDDKRRELIKKTDDMRARQNKLTKEVSEKKRRNEDPKDIIDELKDLKSEIARNEEELKKIEEEIDKILIWIPNIPHISVPEEKKIIYQTDIKKFDFEVKDHLILCKAHNIIDFEAGAKIAGSNFPLYKGKGATLERALINFMLELHTKEHNYTEIFPPFLAREECMFGTGQLPKLKEDMYLIEQDNLYLNPTAEVPLTNIVRDEILDGDILPLKFTGYTACFRREAGSYGKETKGLMRLHQFNKVELVKIVKPENSYDELESLLNDAVEVVKRLGLPYRIVLLPYNDISFASAKTYDIEVFSPGLNRWLEVSSVSNFEDFQARRANIRFRNNGKTEFVHTLNGSGIATPRTFCAIIENYQKKDGSIEIPEVLRKYTGFDRIP</sequence>
<accession>A0A7C4UBS9</accession>
<evidence type="ECO:0000256" key="7">
    <source>
        <dbReference type="ARBA" id="ARBA00022840"/>
    </source>
</evidence>
<dbReference type="PROSITE" id="PS50862">
    <property type="entry name" value="AA_TRNA_LIGASE_II"/>
    <property type="match status" value="1"/>
</dbReference>
<comment type="pathway">
    <text evidence="2 12">Aminoacyl-tRNA biosynthesis; selenocysteinyl-tRNA(Sec) biosynthesis; L-seryl-tRNA(Sec) from L-serine and tRNA(Sec): step 1/1.</text>
</comment>
<keyword evidence="7 12" id="KW-0067">ATP-binding</keyword>
<dbReference type="GO" id="GO:0006434">
    <property type="term" value="P:seryl-tRNA aminoacylation"/>
    <property type="evidence" value="ECO:0007669"/>
    <property type="project" value="UniProtKB-UniRule"/>
</dbReference>
<gene>
    <name evidence="12" type="primary">serS</name>
    <name evidence="16" type="ORF">ENV67_01450</name>
</gene>
<evidence type="ECO:0000256" key="12">
    <source>
        <dbReference type="HAMAP-Rule" id="MF_00176"/>
    </source>
</evidence>
<dbReference type="InterPro" id="IPR033729">
    <property type="entry name" value="SerRS_core"/>
</dbReference>
<comment type="catalytic activity">
    <reaction evidence="11 12">
        <text>tRNA(Ser) + L-serine + ATP = L-seryl-tRNA(Ser) + AMP + diphosphate + H(+)</text>
        <dbReference type="Rhea" id="RHEA:12292"/>
        <dbReference type="Rhea" id="RHEA-COMP:9669"/>
        <dbReference type="Rhea" id="RHEA-COMP:9703"/>
        <dbReference type="ChEBI" id="CHEBI:15378"/>
        <dbReference type="ChEBI" id="CHEBI:30616"/>
        <dbReference type="ChEBI" id="CHEBI:33019"/>
        <dbReference type="ChEBI" id="CHEBI:33384"/>
        <dbReference type="ChEBI" id="CHEBI:78442"/>
        <dbReference type="ChEBI" id="CHEBI:78533"/>
        <dbReference type="ChEBI" id="CHEBI:456215"/>
        <dbReference type="EC" id="6.1.1.11"/>
    </reaction>
</comment>
<evidence type="ECO:0000256" key="14">
    <source>
        <dbReference type="PIRSR" id="PIRSR001529-2"/>
    </source>
</evidence>
<dbReference type="GO" id="GO:0004828">
    <property type="term" value="F:serine-tRNA ligase activity"/>
    <property type="evidence" value="ECO:0007669"/>
    <property type="project" value="UniProtKB-UniRule"/>
</dbReference>
<dbReference type="InterPro" id="IPR010978">
    <property type="entry name" value="tRNA-bd_arm"/>
</dbReference>
<dbReference type="GO" id="GO:0016260">
    <property type="term" value="P:selenocysteine biosynthetic process"/>
    <property type="evidence" value="ECO:0007669"/>
    <property type="project" value="UniProtKB-UniRule"/>
</dbReference>
<proteinExistence type="inferred from homology"/>
<evidence type="ECO:0000256" key="5">
    <source>
        <dbReference type="ARBA" id="ARBA00022598"/>
    </source>
</evidence>
<comment type="subunit">
    <text evidence="12">Homodimer. The tRNA molecule binds across the dimer.</text>
</comment>
<comment type="function">
    <text evidence="12">Catalyzes the attachment of serine to tRNA(Ser). Is also able to aminoacylate tRNA(Sec) with serine, to form the misacylated tRNA L-seryl-tRNA(Sec), which will be further converted into selenocysteinyl-tRNA(Sec).</text>
</comment>
<dbReference type="HAMAP" id="MF_00176">
    <property type="entry name" value="Ser_tRNA_synth_type1"/>
    <property type="match status" value="1"/>
</dbReference>
<dbReference type="GO" id="GO:0005737">
    <property type="term" value="C:cytoplasm"/>
    <property type="evidence" value="ECO:0007669"/>
    <property type="project" value="UniProtKB-SubCell"/>
</dbReference>
<dbReference type="SUPFAM" id="SSF55681">
    <property type="entry name" value="Class II aaRS and biotin synthetases"/>
    <property type="match status" value="1"/>
</dbReference>
<keyword evidence="8 12" id="KW-0648">Protein biosynthesis</keyword>
<evidence type="ECO:0000259" key="15">
    <source>
        <dbReference type="PROSITE" id="PS50862"/>
    </source>
</evidence>
<dbReference type="Gene3D" id="3.30.930.10">
    <property type="entry name" value="Bira Bifunctional Protein, Domain 2"/>
    <property type="match status" value="1"/>
</dbReference>
<evidence type="ECO:0000256" key="9">
    <source>
        <dbReference type="ARBA" id="ARBA00023146"/>
    </source>
</evidence>
<dbReference type="InterPro" id="IPR006195">
    <property type="entry name" value="aa-tRNA-synth_II"/>
</dbReference>
<dbReference type="PIRSF" id="PIRSF001529">
    <property type="entry name" value="Ser-tRNA-synth_IIa"/>
    <property type="match status" value="1"/>
</dbReference>
<feature type="binding site" evidence="13">
    <location>
        <position position="224"/>
    </location>
    <ligand>
        <name>L-serine</name>
        <dbReference type="ChEBI" id="CHEBI:33384"/>
    </ligand>
</feature>
<evidence type="ECO:0000256" key="4">
    <source>
        <dbReference type="ARBA" id="ARBA00022490"/>
    </source>
</evidence>
<protein>
    <recommendedName>
        <fullName evidence="12">Serine--tRNA ligase</fullName>
        <ecNumber evidence="12">6.1.1.11</ecNumber>
    </recommendedName>
    <alternativeName>
        <fullName evidence="12">Seryl-tRNA synthetase</fullName>
        <shortName evidence="12">SerRS</shortName>
    </alternativeName>
    <alternativeName>
        <fullName evidence="12">Seryl-tRNA(Ser/Sec) synthetase</fullName>
    </alternativeName>
</protein>
<dbReference type="NCBIfam" id="TIGR00414">
    <property type="entry name" value="serS"/>
    <property type="match status" value="1"/>
</dbReference>
<dbReference type="Gene3D" id="1.10.287.40">
    <property type="entry name" value="Serine-tRNA synthetase, tRNA binding domain"/>
    <property type="match status" value="1"/>
</dbReference>
<feature type="binding site" evidence="13">
    <location>
        <position position="374"/>
    </location>
    <ligand>
        <name>L-serine</name>
        <dbReference type="ChEBI" id="CHEBI:33384"/>
    </ligand>
</feature>
<dbReference type="PANTHER" id="PTHR43697">
    <property type="entry name" value="SERYL-TRNA SYNTHETASE"/>
    <property type="match status" value="1"/>
</dbReference>
<dbReference type="InterPro" id="IPR002317">
    <property type="entry name" value="Ser-tRNA-ligase_type_1"/>
</dbReference>
<comment type="caution">
    <text evidence="16">The sequence shown here is derived from an EMBL/GenBank/DDBJ whole genome shotgun (WGS) entry which is preliminary data.</text>
</comment>
<evidence type="ECO:0000256" key="8">
    <source>
        <dbReference type="ARBA" id="ARBA00022917"/>
    </source>
</evidence>
<dbReference type="PANTHER" id="PTHR43697:SF1">
    <property type="entry name" value="SERINE--TRNA LIGASE"/>
    <property type="match status" value="1"/>
</dbReference>
<feature type="binding site" evidence="12 14">
    <location>
        <begin position="255"/>
        <end position="257"/>
    </location>
    <ligand>
        <name>ATP</name>
        <dbReference type="ChEBI" id="CHEBI:30616"/>
    </ligand>
</feature>
<evidence type="ECO:0000313" key="16">
    <source>
        <dbReference type="EMBL" id="HGW91192.1"/>
    </source>
</evidence>
<comment type="similarity">
    <text evidence="3 12">Belongs to the class-II aminoacyl-tRNA synthetase family. Type-1 seryl-tRNA synthetase subfamily.</text>
</comment>
<feature type="binding site" evidence="12 13">
    <location>
        <position position="278"/>
    </location>
    <ligand>
        <name>L-serine</name>
        <dbReference type="ChEBI" id="CHEBI:33384"/>
    </ligand>
</feature>
<evidence type="ECO:0000256" key="10">
    <source>
        <dbReference type="ARBA" id="ARBA00047929"/>
    </source>
</evidence>
<dbReference type="EMBL" id="DTHG01000017">
    <property type="protein sequence ID" value="HGW91192.1"/>
    <property type="molecule type" value="Genomic_DNA"/>
</dbReference>
<comment type="domain">
    <text evidence="12">Consists of two distinct domains, a catalytic core and a N-terminal extension that is involved in tRNA binding.</text>
</comment>
<dbReference type="GO" id="GO:0005524">
    <property type="term" value="F:ATP binding"/>
    <property type="evidence" value="ECO:0007669"/>
    <property type="project" value="UniProtKB-UniRule"/>
</dbReference>
<dbReference type="AlphaFoldDB" id="A0A7C4UBS9"/>
<keyword evidence="4 12" id="KW-0963">Cytoplasm</keyword>
<evidence type="ECO:0000256" key="11">
    <source>
        <dbReference type="ARBA" id="ARBA00048823"/>
    </source>
</evidence>
<feature type="binding site" evidence="12">
    <location>
        <begin position="224"/>
        <end position="226"/>
    </location>
    <ligand>
        <name>L-serine</name>
        <dbReference type="ChEBI" id="CHEBI:33384"/>
    </ligand>
</feature>
<dbReference type="InterPro" id="IPR002314">
    <property type="entry name" value="aa-tRNA-synt_IIb"/>
</dbReference>
<reference evidence="16" key="1">
    <citation type="journal article" date="2020" name="mSystems">
        <title>Genome- and Community-Level Interaction Insights into Carbon Utilization and Element Cycling Functions of Hydrothermarchaeota in Hydrothermal Sediment.</title>
        <authorList>
            <person name="Zhou Z."/>
            <person name="Liu Y."/>
            <person name="Xu W."/>
            <person name="Pan J."/>
            <person name="Luo Z.H."/>
            <person name="Li M."/>
        </authorList>
    </citation>
    <scope>NUCLEOTIDE SEQUENCE [LARGE SCALE GENOMIC DNA]</scope>
    <source>
        <strain evidence="16">SpSt-780</strain>
    </source>
</reference>
<name>A0A7C4UBS9_UNCW3</name>
<dbReference type="CDD" id="cd00770">
    <property type="entry name" value="SerRS_core"/>
    <property type="match status" value="1"/>
</dbReference>
<comment type="catalytic activity">
    <reaction evidence="10 12">
        <text>tRNA(Sec) + L-serine + ATP = L-seryl-tRNA(Sec) + AMP + diphosphate + H(+)</text>
        <dbReference type="Rhea" id="RHEA:42580"/>
        <dbReference type="Rhea" id="RHEA-COMP:9742"/>
        <dbReference type="Rhea" id="RHEA-COMP:10128"/>
        <dbReference type="ChEBI" id="CHEBI:15378"/>
        <dbReference type="ChEBI" id="CHEBI:30616"/>
        <dbReference type="ChEBI" id="CHEBI:33019"/>
        <dbReference type="ChEBI" id="CHEBI:33384"/>
        <dbReference type="ChEBI" id="CHEBI:78442"/>
        <dbReference type="ChEBI" id="CHEBI:78533"/>
        <dbReference type="ChEBI" id="CHEBI:456215"/>
        <dbReference type="EC" id="6.1.1.11"/>
    </reaction>
</comment>